<dbReference type="EMBL" id="LR862148">
    <property type="protein sequence ID" value="CAD1831180.1"/>
    <property type="molecule type" value="Genomic_DNA"/>
</dbReference>
<protein>
    <submittedName>
        <fullName evidence="6">Uncharacterized protein</fullName>
    </submittedName>
</protein>
<dbReference type="PANTHER" id="PTHR21146:SF0">
    <property type="entry name" value="BLOC-1-RELATED COMPLEX SUBUNIT 8"/>
    <property type="match status" value="1"/>
</dbReference>
<feature type="region of interest" description="Disordered" evidence="5">
    <location>
        <begin position="194"/>
        <end position="228"/>
    </location>
</feature>
<evidence type="ECO:0000256" key="3">
    <source>
        <dbReference type="ARBA" id="ARBA00023136"/>
    </source>
</evidence>
<proteinExistence type="inferred from homology"/>
<organism evidence="6">
    <name type="scientific">Ananas comosus var. bracteatus</name>
    <name type="common">red pineapple</name>
    <dbReference type="NCBI Taxonomy" id="296719"/>
    <lineage>
        <taxon>Eukaryota</taxon>
        <taxon>Viridiplantae</taxon>
        <taxon>Streptophyta</taxon>
        <taxon>Embryophyta</taxon>
        <taxon>Tracheophyta</taxon>
        <taxon>Spermatophyta</taxon>
        <taxon>Magnoliopsida</taxon>
        <taxon>Liliopsida</taxon>
        <taxon>Poales</taxon>
        <taxon>Bromeliaceae</taxon>
        <taxon>Bromelioideae</taxon>
        <taxon>Ananas</taxon>
    </lineage>
</organism>
<dbReference type="PANTHER" id="PTHR21146">
    <property type="entry name" value="MEF2B PROTEIN"/>
    <property type="match status" value="1"/>
</dbReference>
<accession>A0A6V7PJZ6</accession>
<keyword evidence="3" id="KW-0472">Membrane</keyword>
<feature type="region of interest" description="Disordered" evidence="5">
    <location>
        <begin position="241"/>
        <end position="292"/>
    </location>
</feature>
<name>A0A6V7PJZ6_ANACO</name>
<feature type="compositionally biased region" description="Polar residues" evidence="5">
    <location>
        <begin position="196"/>
        <end position="208"/>
    </location>
</feature>
<evidence type="ECO:0000256" key="4">
    <source>
        <dbReference type="ARBA" id="ARBA00023228"/>
    </source>
</evidence>
<feature type="compositionally biased region" description="Polar residues" evidence="5">
    <location>
        <begin position="258"/>
        <end position="267"/>
    </location>
</feature>
<keyword evidence="4" id="KW-0458">Lysosome</keyword>
<dbReference type="AlphaFoldDB" id="A0A6V7PJZ6"/>
<dbReference type="GO" id="GO:0005765">
    <property type="term" value="C:lysosomal membrane"/>
    <property type="evidence" value="ECO:0007669"/>
    <property type="project" value="UniProtKB-SubCell"/>
</dbReference>
<dbReference type="InterPro" id="IPR019320">
    <property type="entry name" value="BORCS8"/>
</dbReference>
<evidence type="ECO:0000313" key="6">
    <source>
        <dbReference type="EMBL" id="CAD1831180.1"/>
    </source>
</evidence>
<reference evidence="6" key="1">
    <citation type="submission" date="2020-07" db="EMBL/GenBank/DDBJ databases">
        <authorList>
            <person name="Lin J."/>
        </authorList>
    </citation>
    <scope>NUCLEOTIDE SEQUENCE</scope>
</reference>
<sequence>MGSSPPKAAPPSPSALAGEERQPLFLPSPLLSNLINPHHHHHHHRTISSIISSSFFFFSILSSSNHSIIAAVLVRDDRPPSSATMRAFSPADGFLDVKEGVDEMIKYLANEPSLGLFFVQQHAHASMPLLLDVRDKVVEEVHEVTLHTEDIEDSIFVVQSMSEYGLPIVDEMIKDINKSLLIMSTTQPKRGLILNPSPSWGFQSSRSSRGIEESPMQSGQKGRGSGRGYLSAILDSAKQKASSLRWSQPGPVLRRNTSENSLSSVDPQPSELGFFGPISTSPEARGDELPVSSHLESDAVAGNSYRDDASAAFENYDKFRSEQELKLKEWLQQPERSQYAHNKW</sequence>
<evidence type="ECO:0000256" key="1">
    <source>
        <dbReference type="ARBA" id="ARBA00004656"/>
    </source>
</evidence>
<comment type="subcellular location">
    <subcellularLocation>
        <location evidence="1">Lysosome membrane</location>
    </subcellularLocation>
</comment>
<dbReference type="Pfam" id="PF10167">
    <property type="entry name" value="BORCS8"/>
    <property type="match status" value="1"/>
</dbReference>
<evidence type="ECO:0000256" key="5">
    <source>
        <dbReference type="SAM" id="MobiDB-lite"/>
    </source>
</evidence>
<gene>
    <name evidence="6" type="ORF">CB5_LOCUS14391</name>
</gene>
<comment type="similarity">
    <text evidence="2">Belongs to the BORCS8 family.</text>
</comment>
<evidence type="ECO:0000256" key="2">
    <source>
        <dbReference type="ARBA" id="ARBA00010463"/>
    </source>
</evidence>